<keyword evidence="12" id="KW-0968">Cytoplasmic vesicle</keyword>
<dbReference type="PANTHER" id="PTHR21324:SF3">
    <property type="entry name" value="MODULATOR OF MACROAUTOPHAGY TMEM150B"/>
    <property type="match status" value="1"/>
</dbReference>
<keyword evidence="17" id="KW-1185">Reference proteome</keyword>
<name>A0A4X2K2I1_VOMUR</name>
<dbReference type="CTD" id="284417"/>
<keyword evidence="6 14" id="KW-0812">Transmembrane</keyword>
<evidence type="ECO:0000256" key="7">
    <source>
        <dbReference type="ARBA" id="ARBA00022753"/>
    </source>
</evidence>
<dbReference type="RefSeq" id="XP_027715790.1">
    <property type="nucleotide sequence ID" value="XM_027859989.1"/>
</dbReference>
<keyword evidence="10 14" id="KW-0472">Membrane</keyword>
<dbReference type="STRING" id="29139.ENSVURP00010004231"/>
<protein>
    <submittedName>
        <fullName evidence="16">Transmembrane protein 150B</fullName>
    </submittedName>
</protein>
<evidence type="ECO:0000256" key="11">
    <source>
        <dbReference type="ARBA" id="ARBA00023180"/>
    </source>
</evidence>
<dbReference type="InterPro" id="IPR019402">
    <property type="entry name" value="CWH43_N"/>
</dbReference>
<comment type="similarity">
    <text evidence="4">Belongs to the DRAM/TMEM150 family.</text>
</comment>
<gene>
    <name evidence="16" type="primary">TMEM150B</name>
</gene>
<dbReference type="Pfam" id="PF10277">
    <property type="entry name" value="Frag1"/>
    <property type="match status" value="1"/>
</dbReference>
<dbReference type="RefSeq" id="XP_027715789.1">
    <property type="nucleotide sequence ID" value="XM_027859988.1"/>
</dbReference>
<dbReference type="GO" id="GO:0006914">
    <property type="term" value="P:autophagy"/>
    <property type="evidence" value="ECO:0007669"/>
    <property type="project" value="UniProtKB-KW"/>
</dbReference>
<dbReference type="RefSeq" id="XP_027715794.1">
    <property type="nucleotide sequence ID" value="XM_027859993.1"/>
</dbReference>
<reference evidence="16" key="2">
    <citation type="submission" date="2025-08" db="UniProtKB">
        <authorList>
            <consortium name="Ensembl"/>
        </authorList>
    </citation>
    <scope>IDENTIFICATION</scope>
</reference>
<dbReference type="GO" id="GO:0010008">
    <property type="term" value="C:endosome membrane"/>
    <property type="evidence" value="ECO:0007669"/>
    <property type="project" value="UniProtKB-SubCell"/>
</dbReference>
<dbReference type="RefSeq" id="XP_027715792.1">
    <property type="nucleotide sequence ID" value="XM_027859991.1"/>
</dbReference>
<reference evidence="17" key="1">
    <citation type="submission" date="2018-12" db="EMBL/GenBank/DDBJ databases">
        <authorList>
            <person name="Yazar S."/>
        </authorList>
    </citation>
    <scope>NUCLEOTIDE SEQUENCE [LARGE SCALE GENOMIC DNA]</scope>
</reference>
<evidence type="ECO:0000256" key="8">
    <source>
        <dbReference type="ARBA" id="ARBA00022989"/>
    </source>
</evidence>
<dbReference type="InterPro" id="IPR050911">
    <property type="entry name" value="DRAM/TMEM150_Autophagy_Mod"/>
</dbReference>
<evidence type="ECO:0000256" key="6">
    <source>
        <dbReference type="ARBA" id="ARBA00022692"/>
    </source>
</evidence>
<dbReference type="Ensembl" id="ENSVURT00010004809.1">
    <property type="protein sequence ID" value="ENSVURP00010004231.1"/>
    <property type="gene ID" value="ENSVURG00010003375.1"/>
</dbReference>
<organism evidence="16 17">
    <name type="scientific">Vombatus ursinus</name>
    <name type="common">Common wombat</name>
    <dbReference type="NCBI Taxonomy" id="29139"/>
    <lineage>
        <taxon>Eukaryota</taxon>
        <taxon>Metazoa</taxon>
        <taxon>Chordata</taxon>
        <taxon>Craniata</taxon>
        <taxon>Vertebrata</taxon>
        <taxon>Euteleostomi</taxon>
        <taxon>Mammalia</taxon>
        <taxon>Metatheria</taxon>
        <taxon>Diprotodontia</taxon>
        <taxon>Vombatidae</taxon>
        <taxon>Vombatus</taxon>
    </lineage>
</organism>
<dbReference type="RefSeq" id="XP_027715791.1">
    <property type="nucleotide sequence ID" value="XM_027859990.1"/>
</dbReference>
<feature type="transmembrane region" description="Helical" evidence="14">
    <location>
        <begin position="157"/>
        <end position="177"/>
    </location>
</feature>
<dbReference type="GeneID" id="114041519"/>
<dbReference type="GeneTree" id="ENSGT01030000234578"/>
<dbReference type="GO" id="GO:0000421">
    <property type="term" value="C:autophagosome membrane"/>
    <property type="evidence" value="ECO:0007669"/>
    <property type="project" value="UniProtKB-SubCell"/>
</dbReference>
<dbReference type="GO" id="GO:0005886">
    <property type="term" value="C:plasma membrane"/>
    <property type="evidence" value="ECO:0007669"/>
    <property type="project" value="UniProtKB-SubCell"/>
</dbReference>
<evidence type="ECO:0000256" key="2">
    <source>
        <dbReference type="ARBA" id="ARBA00004542"/>
    </source>
</evidence>
<keyword evidence="5" id="KW-1003">Cell membrane</keyword>
<feature type="transmembrane region" description="Helical" evidence="14">
    <location>
        <begin position="54"/>
        <end position="75"/>
    </location>
</feature>
<proteinExistence type="inferred from homology"/>
<evidence type="ECO:0000256" key="13">
    <source>
        <dbReference type="ARBA" id="ARBA00045144"/>
    </source>
</evidence>
<dbReference type="PANTHER" id="PTHR21324">
    <property type="entry name" value="FASTING-INDUCIBLE INTEGRAL MEMBRANE PROTEIN TM6P1-RELATED"/>
    <property type="match status" value="1"/>
</dbReference>
<dbReference type="RefSeq" id="XP_027715796.1">
    <property type="nucleotide sequence ID" value="XM_027859995.1"/>
</dbReference>
<feature type="transmembrane region" description="Helical" evidence="14">
    <location>
        <begin position="189"/>
        <end position="214"/>
    </location>
</feature>
<evidence type="ECO:0000256" key="12">
    <source>
        <dbReference type="ARBA" id="ARBA00023329"/>
    </source>
</evidence>
<evidence type="ECO:0000256" key="4">
    <source>
        <dbReference type="ARBA" id="ARBA00006565"/>
    </source>
</evidence>
<reference evidence="16" key="3">
    <citation type="submission" date="2025-09" db="UniProtKB">
        <authorList>
            <consortium name="Ensembl"/>
        </authorList>
    </citation>
    <scope>IDENTIFICATION</scope>
</reference>
<dbReference type="OMA" id="IRYHQLR"/>
<evidence type="ECO:0000256" key="5">
    <source>
        <dbReference type="ARBA" id="ARBA00022475"/>
    </source>
</evidence>
<sequence length="231" mass="25134">MWGYVALLPICLAVWAIVGVWTVFALAVSNKSVNLTDGFPYISHCGSFPPQSCIFGQLLNVGAAMVAWICVLRYLQLQEWGVPKFPNQLCLGTGFLCALGASIVGNFQQTNELSTHLFGSFLAFVVGVAYFWTQLILLRLTKPQTQPGAPWIEPLRLLLCGACTVLMVTMVVLHLWPLRSAAAVCEWSIAMLLFALFGLLAVDFSHLSGFVITLQSRPASCPQSAAHLSSL</sequence>
<dbReference type="Proteomes" id="UP000314987">
    <property type="component" value="Unassembled WGS sequence"/>
</dbReference>
<keyword evidence="9" id="KW-0072">Autophagy</keyword>
<keyword evidence="7" id="KW-0967">Endosome</keyword>
<evidence type="ECO:0000313" key="17">
    <source>
        <dbReference type="Proteomes" id="UP000314987"/>
    </source>
</evidence>
<comment type="subcellular location">
    <subcellularLocation>
        <location evidence="3">Cell membrane</location>
        <topology evidence="3">Multi-pass membrane protein</topology>
    </subcellularLocation>
    <subcellularLocation>
        <location evidence="2">Cytoplasmic vesicle</location>
        <location evidence="2">Autophagosome membrane</location>
        <topology evidence="2">Multi-pass membrane protein</topology>
    </subcellularLocation>
    <subcellularLocation>
        <location evidence="1">Endosome membrane</location>
        <topology evidence="1">Multi-pass membrane protein</topology>
    </subcellularLocation>
</comment>
<evidence type="ECO:0000259" key="15">
    <source>
        <dbReference type="Pfam" id="PF10277"/>
    </source>
</evidence>
<evidence type="ECO:0000256" key="1">
    <source>
        <dbReference type="ARBA" id="ARBA00004337"/>
    </source>
</evidence>
<evidence type="ECO:0000256" key="3">
    <source>
        <dbReference type="ARBA" id="ARBA00004651"/>
    </source>
</evidence>
<feature type="transmembrane region" description="Helical" evidence="14">
    <location>
        <begin position="87"/>
        <end position="105"/>
    </location>
</feature>
<feature type="domain" description="CWH43-like N-terminal" evidence="15">
    <location>
        <begin position="5"/>
        <end position="206"/>
    </location>
</feature>
<feature type="transmembrane region" description="Helical" evidence="14">
    <location>
        <begin position="117"/>
        <end position="137"/>
    </location>
</feature>
<evidence type="ECO:0000256" key="14">
    <source>
        <dbReference type="SAM" id="Phobius"/>
    </source>
</evidence>
<dbReference type="AlphaFoldDB" id="A0A4X2K2I1"/>
<evidence type="ECO:0000256" key="10">
    <source>
        <dbReference type="ARBA" id="ARBA00023136"/>
    </source>
</evidence>
<comment type="function">
    <text evidence="13">Modulator of macroautophagy that causes accumulation of autophagosomes under basal conditions and enhances autophagic flux. Represses cell death and promotes long-term clonogenic survival of cells grown in the absence of glucose in a macroautophagy-independent manner. May have some role in extracellular matrix engulfment or growth factor receptor recycling, both of which can modulate cell survival.</text>
</comment>
<dbReference type="RefSeq" id="XP_027715797.1">
    <property type="nucleotide sequence ID" value="XM_027859996.1"/>
</dbReference>
<evidence type="ECO:0000313" key="16">
    <source>
        <dbReference type="Ensembl" id="ENSVURP00010004231.1"/>
    </source>
</evidence>
<dbReference type="RefSeq" id="XP_027715793.1">
    <property type="nucleotide sequence ID" value="XM_027859992.1"/>
</dbReference>
<keyword evidence="8 14" id="KW-1133">Transmembrane helix</keyword>
<dbReference type="RefSeq" id="XP_027715785.1">
    <property type="nucleotide sequence ID" value="XM_027859984.1"/>
</dbReference>
<evidence type="ECO:0000256" key="9">
    <source>
        <dbReference type="ARBA" id="ARBA00023006"/>
    </source>
</evidence>
<accession>A0A4X2K2I1</accession>
<keyword evidence="11" id="KW-0325">Glycoprotein</keyword>